<proteinExistence type="predicted"/>
<accession>C3ZA36</accession>
<dbReference type="AlphaFoldDB" id="C3ZA36"/>
<protein>
    <recommendedName>
        <fullName evidence="2">MACPF domain-containing protein</fullName>
    </recommendedName>
</protein>
<feature type="compositionally biased region" description="Polar residues" evidence="1">
    <location>
        <begin position="368"/>
        <end position="390"/>
    </location>
</feature>
<reference evidence="3" key="1">
    <citation type="journal article" date="2008" name="Nature">
        <title>The amphioxus genome and the evolution of the chordate karyotype.</title>
        <authorList>
            <consortium name="US DOE Joint Genome Institute (JGI-PGF)"/>
            <person name="Putnam N.H."/>
            <person name="Butts T."/>
            <person name="Ferrier D.E.K."/>
            <person name="Furlong R.F."/>
            <person name="Hellsten U."/>
            <person name="Kawashima T."/>
            <person name="Robinson-Rechavi M."/>
            <person name="Shoguchi E."/>
            <person name="Terry A."/>
            <person name="Yu J.-K."/>
            <person name="Benito-Gutierrez E.L."/>
            <person name="Dubchak I."/>
            <person name="Garcia-Fernandez J."/>
            <person name="Gibson-Brown J.J."/>
            <person name="Grigoriev I.V."/>
            <person name="Horton A.C."/>
            <person name="de Jong P.J."/>
            <person name="Jurka J."/>
            <person name="Kapitonov V.V."/>
            <person name="Kohara Y."/>
            <person name="Kuroki Y."/>
            <person name="Lindquist E."/>
            <person name="Lucas S."/>
            <person name="Osoegawa K."/>
            <person name="Pennacchio L.A."/>
            <person name="Salamov A.A."/>
            <person name="Satou Y."/>
            <person name="Sauka-Spengler T."/>
            <person name="Schmutz J."/>
            <person name="Shin-I T."/>
            <person name="Toyoda A."/>
            <person name="Bronner-Fraser M."/>
            <person name="Fujiyama A."/>
            <person name="Holland L.Z."/>
            <person name="Holland P.W.H."/>
            <person name="Satoh N."/>
            <person name="Rokhsar D.S."/>
        </authorList>
    </citation>
    <scope>NUCLEOTIDE SEQUENCE [LARGE SCALE GENOMIC DNA]</scope>
    <source>
        <strain evidence="3">S238N-H82</strain>
        <tissue evidence="3">Testes</tissue>
    </source>
</reference>
<feature type="region of interest" description="Disordered" evidence="1">
    <location>
        <begin position="351"/>
        <end position="390"/>
    </location>
</feature>
<feature type="compositionally biased region" description="Basic and acidic residues" evidence="1">
    <location>
        <begin position="358"/>
        <end position="367"/>
    </location>
</feature>
<evidence type="ECO:0000256" key="1">
    <source>
        <dbReference type="SAM" id="MobiDB-lite"/>
    </source>
</evidence>
<feature type="compositionally biased region" description="Low complexity" evidence="1">
    <location>
        <begin position="217"/>
        <end position="231"/>
    </location>
</feature>
<feature type="domain" description="MACPF" evidence="2">
    <location>
        <begin position="236"/>
        <end position="383"/>
    </location>
</feature>
<organism>
    <name type="scientific">Branchiostoma floridae</name>
    <name type="common">Florida lancelet</name>
    <name type="synonym">Amphioxus</name>
    <dbReference type="NCBI Taxonomy" id="7739"/>
    <lineage>
        <taxon>Eukaryota</taxon>
        <taxon>Metazoa</taxon>
        <taxon>Chordata</taxon>
        <taxon>Cephalochordata</taxon>
        <taxon>Leptocardii</taxon>
        <taxon>Amphioxiformes</taxon>
        <taxon>Branchiostomatidae</taxon>
        <taxon>Branchiostoma</taxon>
    </lineage>
</organism>
<dbReference type="PANTHER" id="PTHR46549">
    <property type="entry name" value="MACPF DOMAIN-CONTAINING PROTEIN"/>
    <property type="match status" value="1"/>
</dbReference>
<gene>
    <name evidence="3" type="ORF">BRAFLDRAFT_77582</name>
</gene>
<dbReference type="InParanoid" id="C3ZA36"/>
<dbReference type="InterPro" id="IPR020864">
    <property type="entry name" value="MACPF"/>
</dbReference>
<feature type="region of interest" description="Disordered" evidence="1">
    <location>
        <begin position="212"/>
        <end position="234"/>
    </location>
</feature>
<dbReference type="EMBL" id="GG666601">
    <property type="protein sequence ID" value="EEN50624.1"/>
    <property type="molecule type" value="Genomic_DNA"/>
</dbReference>
<dbReference type="Pfam" id="PF01823">
    <property type="entry name" value="MACPF"/>
    <property type="match status" value="1"/>
</dbReference>
<name>C3ZA36_BRAFL</name>
<sequence length="390" mass="43323">MAVLPVGREQFPPLWHQLRRMSVRRSFNMSLWKVVSALGDRIAEGVVENHQEKVVSALEDYFSGQFDKADEEFDNVIGRSGNLLAAAQDVEQTGPTTDGLFCFGSIQARVQVLHGRGSNTGDTFSPPSQEVRMTFEHREYKDFHVPDQMTVQGVYDTDLELYTFSGVEEYRHYLEDKSAVTSAKGMFQQEMNKVQGHGGGGGLFGFVASAGGGQSKQTGSDSQTSNTQSNSLAGAQLTETSTETYISMLELNVFRYEIFLDSVRPQDLELGILRDFLTLPTSYFSIGADRAFQNFILRHGTHYITSAKLGGQLKMIKTKTATAEVSKESFAQAAQSDFKKVFSTFSAKQTMTKSSSWFHDHETKNEKQTSSGQETQDTASQSSNENQENM</sequence>
<dbReference type="PANTHER" id="PTHR46549:SF1">
    <property type="entry name" value="MACPF DOMAIN-CONTAINING PROTEIN"/>
    <property type="match status" value="1"/>
</dbReference>
<evidence type="ECO:0000313" key="3">
    <source>
        <dbReference type="EMBL" id="EEN50624.1"/>
    </source>
</evidence>
<evidence type="ECO:0000259" key="2">
    <source>
        <dbReference type="Pfam" id="PF01823"/>
    </source>
</evidence>